<feature type="transmembrane region" description="Helical" evidence="1">
    <location>
        <begin position="93"/>
        <end position="113"/>
    </location>
</feature>
<dbReference type="RefSeq" id="WP_104830859.1">
    <property type="nucleotide sequence ID" value="NZ_PJCH01000011.1"/>
</dbReference>
<evidence type="ECO:0000256" key="2">
    <source>
        <dbReference type="SAM" id="SignalP"/>
    </source>
</evidence>
<dbReference type="EMBL" id="PJCH01000011">
    <property type="protein sequence ID" value="PQA86741.1"/>
    <property type="molecule type" value="Genomic_DNA"/>
</dbReference>
<dbReference type="AlphaFoldDB" id="A0A2S7K2M8"/>
<protein>
    <submittedName>
        <fullName evidence="3">Uncharacterized protein</fullName>
    </submittedName>
</protein>
<sequence length="130" mass="13138">MIRSLFAVIAAVIAGFALAKMVESAGASATGLAPGSAGYGAILLLGWFLGAFLAALVAVLFGRKWAPLGALSAAAIFLGAVITLFSYPLSWLLWPGTAVATALGGYGAVKLTGAKAQHPAMRRKDGLFDG</sequence>
<keyword evidence="1" id="KW-0812">Transmembrane</keyword>
<evidence type="ECO:0000313" key="3">
    <source>
        <dbReference type="EMBL" id="PQA86741.1"/>
    </source>
</evidence>
<feature type="transmembrane region" description="Helical" evidence="1">
    <location>
        <begin position="39"/>
        <end position="61"/>
    </location>
</feature>
<keyword evidence="1" id="KW-1133">Transmembrane helix</keyword>
<reference evidence="3 4" key="1">
    <citation type="submission" date="2017-12" db="EMBL/GenBank/DDBJ databases">
        <authorList>
            <person name="Hurst M.R.H."/>
        </authorList>
    </citation>
    <scope>NUCLEOTIDE SEQUENCE [LARGE SCALE GENOMIC DNA]</scope>
    <source>
        <strain evidence="3 4">SY-3-19</strain>
    </source>
</reference>
<keyword evidence="1" id="KW-0472">Membrane</keyword>
<evidence type="ECO:0000256" key="1">
    <source>
        <dbReference type="SAM" id="Phobius"/>
    </source>
</evidence>
<feature type="chain" id="PRO_5015723552" evidence="2">
    <location>
        <begin position="20"/>
        <end position="130"/>
    </location>
</feature>
<feature type="transmembrane region" description="Helical" evidence="1">
    <location>
        <begin position="68"/>
        <end position="87"/>
    </location>
</feature>
<comment type="caution">
    <text evidence="3">The sequence shown here is derived from an EMBL/GenBank/DDBJ whole genome shotgun (WGS) entry which is preliminary data.</text>
</comment>
<name>A0A2S7K2M8_9PROT</name>
<accession>A0A2S7K2M8</accession>
<evidence type="ECO:0000313" key="4">
    <source>
        <dbReference type="Proteomes" id="UP000239504"/>
    </source>
</evidence>
<feature type="signal peptide" evidence="2">
    <location>
        <begin position="1"/>
        <end position="19"/>
    </location>
</feature>
<keyword evidence="4" id="KW-1185">Reference proteome</keyword>
<gene>
    <name evidence="3" type="ORF">CW354_14725</name>
</gene>
<proteinExistence type="predicted"/>
<organism evidence="3 4">
    <name type="scientific">Hyphococcus luteus</name>
    <dbReference type="NCBI Taxonomy" id="2058213"/>
    <lineage>
        <taxon>Bacteria</taxon>
        <taxon>Pseudomonadati</taxon>
        <taxon>Pseudomonadota</taxon>
        <taxon>Alphaproteobacteria</taxon>
        <taxon>Parvularculales</taxon>
        <taxon>Parvularculaceae</taxon>
        <taxon>Hyphococcus</taxon>
    </lineage>
</organism>
<keyword evidence="2" id="KW-0732">Signal</keyword>
<dbReference type="Proteomes" id="UP000239504">
    <property type="component" value="Unassembled WGS sequence"/>
</dbReference>